<dbReference type="EMBL" id="JAVYJV010000005">
    <property type="protein sequence ID" value="KAK4370154.1"/>
    <property type="molecule type" value="Genomic_DNA"/>
</dbReference>
<dbReference type="InterPro" id="IPR015410">
    <property type="entry name" value="DUF1985"/>
</dbReference>
<feature type="compositionally biased region" description="Basic and acidic residues" evidence="1">
    <location>
        <begin position="175"/>
        <end position="184"/>
    </location>
</feature>
<dbReference type="PANTHER" id="PTHR48449">
    <property type="entry name" value="DUF1985 DOMAIN-CONTAINING PROTEIN"/>
    <property type="match status" value="1"/>
</dbReference>
<reference evidence="3" key="1">
    <citation type="submission" date="2023-12" db="EMBL/GenBank/DDBJ databases">
        <title>Genome assembly of Anisodus tanguticus.</title>
        <authorList>
            <person name="Wang Y.-J."/>
        </authorList>
    </citation>
    <scope>NUCLEOTIDE SEQUENCE</scope>
    <source>
        <strain evidence="3">KB-2021</strain>
        <tissue evidence="3">Leaf</tissue>
    </source>
</reference>
<dbReference type="AlphaFoldDB" id="A0AAE1SG66"/>
<feature type="region of interest" description="Disordered" evidence="1">
    <location>
        <begin position="165"/>
        <end position="191"/>
    </location>
</feature>
<evidence type="ECO:0000259" key="2">
    <source>
        <dbReference type="Pfam" id="PF09331"/>
    </source>
</evidence>
<dbReference type="Proteomes" id="UP001291623">
    <property type="component" value="Unassembled WGS sequence"/>
</dbReference>
<dbReference type="PANTHER" id="PTHR48449:SF1">
    <property type="entry name" value="DUF1985 DOMAIN-CONTAINING PROTEIN"/>
    <property type="match status" value="1"/>
</dbReference>
<evidence type="ECO:0000256" key="1">
    <source>
        <dbReference type="SAM" id="MobiDB-lite"/>
    </source>
</evidence>
<evidence type="ECO:0000313" key="4">
    <source>
        <dbReference type="Proteomes" id="UP001291623"/>
    </source>
</evidence>
<gene>
    <name evidence="3" type="ORF">RND71_009629</name>
</gene>
<dbReference type="Pfam" id="PF09331">
    <property type="entry name" value="DUF1985"/>
    <property type="match status" value="1"/>
</dbReference>
<accession>A0AAE1SG66</accession>
<protein>
    <recommendedName>
        <fullName evidence="2">DUF1985 domain-containing protein</fullName>
    </recommendedName>
</protein>
<comment type="caution">
    <text evidence="3">The sequence shown here is derived from an EMBL/GenBank/DDBJ whole genome shotgun (WGS) entry which is preliminary data.</text>
</comment>
<name>A0AAE1SG66_9SOLA</name>
<proteinExistence type="predicted"/>
<sequence length="215" mass="24543">MYAEIDHDRDDMFIIKVNGKDLHFDIREFAIITGLKCGMDKEFVSEPNSPNRLINSTFLFSTQSNIAFVTKLHFDLVESEEYMNYPWGNEMRTINFSEFPQETMVDEHVPTESGPSVHGSEFEALKKEVANVGDQFNDMKAYMDKSYEDLLKDIKFMFGKQTETEEAKGSGSVKDNTEESKTSNKQDGLQHNLSLVFDETMSDFDETMSNFAVGG</sequence>
<feature type="domain" description="DUF1985" evidence="2">
    <location>
        <begin position="4"/>
        <end position="54"/>
    </location>
</feature>
<evidence type="ECO:0000313" key="3">
    <source>
        <dbReference type="EMBL" id="KAK4370154.1"/>
    </source>
</evidence>
<organism evidence="3 4">
    <name type="scientific">Anisodus tanguticus</name>
    <dbReference type="NCBI Taxonomy" id="243964"/>
    <lineage>
        <taxon>Eukaryota</taxon>
        <taxon>Viridiplantae</taxon>
        <taxon>Streptophyta</taxon>
        <taxon>Embryophyta</taxon>
        <taxon>Tracheophyta</taxon>
        <taxon>Spermatophyta</taxon>
        <taxon>Magnoliopsida</taxon>
        <taxon>eudicotyledons</taxon>
        <taxon>Gunneridae</taxon>
        <taxon>Pentapetalae</taxon>
        <taxon>asterids</taxon>
        <taxon>lamiids</taxon>
        <taxon>Solanales</taxon>
        <taxon>Solanaceae</taxon>
        <taxon>Solanoideae</taxon>
        <taxon>Hyoscyameae</taxon>
        <taxon>Anisodus</taxon>
    </lineage>
</organism>
<keyword evidence="4" id="KW-1185">Reference proteome</keyword>